<sequence>MLFILVMDVLCHLVHKASEEELLQPLARRVLQHRISLYADDVVIFLLPSASDINITLDILQLFGEASGLKTNVQKSSVHPIQCLEEDKAILHNHLPFQISHFPSKYLGVPLFPLKLTLAQVQPLLDKVADRLQGWKADLLTNASRCILVQFVLTSMMIYLLLALDLPPQALKAIDKIRRGFLWKGRKEVRGGHCLIAWPKVAKPCFLGGLGFSHFQFLGWALRMRWPWLQKTEPGKAWAFLPVKAQHQVKAFYAAAVVSVVGNGKHVLFWTDRWMAGQSLEHTFPHLFRFVTARGRGRTVFNALDNRRWVSDLKGAHTVDVIFEYLQLWDFLGNFELQPDLEDTHIWQFSTTGTFSIKSAYEALFTGAILFALGRGFGIAGPLASADFSCGL</sequence>
<feature type="domain" description="Reverse transcriptase" evidence="2">
    <location>
        <begin position="1"/>
        <end position="111"/>
    </location>
</feature>
<dbReference type="PANTHER" id="PTHR33116">
    <property type="entry name" value="REVERSE TRANSCRIPTASE ZINC-BINDING DOMAIN-CONTAINING PROTEIN-RELATED-RELATED"/>
    <property type="match status" value="1"/>
</dbReference>
<evidence type="ECO:0000313" key="3">
    <source>
        <dbReference type="EMBL" id="KAG2605614.1"/>
    </source>
</evidence>
<dbReference type="EMBL" id="CM029044">
    <property type="protein sequence ID" value="KAG2605614.1"/>
    <property type="molecule type" value="Genomic_DNA"/>
</dbReference>
<reference evidence="3" key="1">
    <citation type="submission" date="2020-05" db="EMBL/GenBank/DDBJ databases">
        <title>WGS assembly of Panicum virgatum.</title>
        <authorList>
            <person name="Lovell J.T."/>
            <person name="Jenkins J."/>
            <person name="Shu S."/>
            <person name="Juenger T.E."/>
            <person name="Schmutz J."/>
        </authorList>
    </citation>
    <scope>NUCLEOTIDE SEQUENCE</scope>
    <source>
        <strain evidence="3">AP13</strain>
    </source>
</reference>
<accession>A0A8T0T8V4</accession>
<feature type="chain" id="PRO_5035847833" description="Reverse transcriptase domain-containing protein" evidence="1">
    <location>
        <begin position="20"/>
        <end position="392"/>
    </location>
</feature>
<keyword evidence="1" id="KW-0732">Signal</keyword>
<organism evidence="3 4">
    <name type="scientific">Panicum virgatum</name>
    <name type="common">Blackwell switchgrass</name>
    <dbReference type="NCBI Taxonomy" id="38727"/>
    <lineage>
        <taxon>Eukaryota</taxon>
        <taxon>Viridiplantae</taxon>
        <taxon>Streptophyta</taxon>
        <taxon>Embryophyta</taxon>
        <taxon>Tracheophyta</taxon>
        <taxon>Spermatophyta</taxon>
        <taxon>Magnoliopsida</taxon>
        <taxon>Liliopsida</taxon>
        <taxon>Poales</taxon>
        <taxon>Poaceae</taxon>
        <taxon>PACMAD clade</taxon>
        <taxon>Panicoideae</taxon>
        <taxon>Panicodae</taxon>
        <taxon>Paniceae</taxon>
        <taxon>Panicinae</taxon>
        <taxon>Panicum</taxon>
        <taxon>Panicum sect. Hiantes</taxon>
    </lineage>
</organism>
<name>A0A8T0T8V4_PANVG</name>
<evidence type="ECO:0000313" key="4">
    <source>
        <dbReference type="Proteomes" id="UP000823388"/>
    </source>
</evidence>
<gene>
    <name evidence="3" type="ORF">PVAP13_4NG082300</name>
</gene>
<feature type="signal peptide" evidence="1">
    <location>
        <begin position="1"/>
        <end position="19"/>
    </location>
</feature>
<dbReference type="Proteomes" id="UP000823388">
    <property type="component" value="Chromosome 4N"/>
</dbReference>
<dbReference type="PROSITE" id="PS50878">
    <property type="entry name" value="RT_POL"/>
    <property type="match status" value="1"/>
</dbReference>
<comment type="caution">
    <text evidence="3">The sequence shown here is derived from an EMBL/GenBank/DDBJ whole genome shotgun (WGS) entry which is preliminary data.</text>
</comment>
<keyword evidence="4" id="KW-1185">Reference proteome</keyword>
<dbReference type="AlphaFoldDB" id="A0A8T0T8V4"/>
<dbReference type="InterPro" id="IPR000477">
    <property type="entry name" value="RT_dom"/>
</dbReference>
<evidence type="ECO:0000256" key="1">
    <source>
        <dbReference type="SAM" id="SignalP"/>
    </source>
</evidence>
<dbReference type="PANTHER" id="PTHR33116:SF78">
    <property type="entry name" value="OS12G0587133 PROTEIN"/>
    <property type="match status" value="1"/>
</dbReference>
<proteinExistence type="predicted"/>
<evidence type="ECO:0000259" key="2">
    <source>
        <dbReference type="PROSITE" id="PS50878"/>
    </source>
</evidence>
<protein>
    <recommendedName>
        <fullName evidence="2">Reverse transcriptase domain-containing protein</fullName>
    </recommendedName>
</protein>